<dbReference type="InterPro" id="IPR003959">
    <property type="entry name" value="ATPase_AAA_core"/>
</dbReference>
<dbReference type="Gene3D" id="3.40.50.300">
    <property type="entry name" value="P-loop containing nucleotide triphosphate hydrolases"/>
    <property type="match status" value="1"/>
</dbReference>
<name>A0A6P8B0E1_PYRGI</name>
<gene>
    <name evidence="3" type="ORF">PgNI_07485</name>
</gene>
<accession>A0A6P8B0E1</accession>
<keyword evidence="2" id="KW-1185">Reference proteome</keyword>
<sequence>MRAPKQSGRSFWLEEQPKKASLPVTCGEIGTKRKQVEEYLDRLLHGSIRCCVVILDEADVLLEERGQSDRVRNAMVSVFMRILEYYQVILTLTSSWVGTFDEAFKSRIQLSLHYDKPKISQRCRIWRNFIEWPLRAVGEKDGDLSNPADRIEELVGHDMNGRNIRNVITTGR</sequence>
<proteinExistence type="predicted"/>
<dbReference type="GeneID" id="41962405"/>
<dbReference type="GO" id="GO:0005524">
    <property type="term" value="F:ATP binding"/>
    <property type="evidence" value="ECO:0007669"/>
    <property type="project" value="InterPro"/>
</dbReference>
<reference evidence="3" key="2">
    <citation type="submission" date="2019-10" db="EMBL/GenBank/DDBJ databases">
        <authorList>
            <consortium name="NCBI Genome Project"/>
        </authorList>
    </citation>
    <scope>NUCLEOTIDE SEQUENCE</scope>
    <source>
        <strain evidence="3">NI907</strain>
    </source>
</reference>
<dbReference type="GO" id="GO:0016887">
    <property type="term" value="F:ATP hydrolysis activity"/>
    <property type="evidence" value="ECO:0007669"/>
    <property type="project" value="InterPro"/>
</dbReference>
<evidence type="ECO:0000259" key="1">
    <source>
        <dbReference type="Pfam" id="PF00004"/>
    </source>
</evidence>
<dbReference type="PANTHER" id="PTHR46411:SF2">
    <property type="entry name" value="AAA+ ATPASE DOMAIN-CONTAINING PROTEIN"/>
    <property type="match status" value="1"/>
</dbReference>
<dbReference type="AlphaFoldDB" id="A0A6P8B0E1"/>
<feature type="domain" description="ATPase AAA-type core" evidence="1">
    <location>
        <begin position="29"/>
        <end position="112"/>
    </location>
</feature>
<organism evidence="2 3">
    <name type="scientific">Pyricularia grisea</name>
    <name type="common">Crabgrass-specific blast fungus</name>
    <name type="synonym">Magnaporthe grisea</name>
    <dbReference type="NCBI Taxonomy" id="148305"/>
    <lineage>
        <taxon>Eukaryota</taxon>
        <taxon>Fungi</taxon>
        <taxon>Dikarya</taxon>
        <taxon>Ascomycota</taxon>
        <taxon>Pezizomycotina</taxon>
        <taxon>Sordariomycetes</taxon>
        <taxon>Sordariomycetidae</taxon>
        <taxon>Magnaporthales</taxon>
        <taxon>Pyriculariaceae</taxon>
        <taxon>Pyricularia</taxon>
    </lineage>
</organism>
<dbReference type="KEGG" id="pgri:PgNI_07485"/>
<dbReference type="PANTHER" id="PTHR46411">
    <property type="entry name" value="FAMILY ATPASE, PUTATIVE-RELATED"/>
    <property type="match status" value="1"/>
</dbReference>
<dbReference type="Pfam" id="PF00004">
    <property type="entry name" value="AAA"/>
    <property type="match status" value="1"/>
</dbReference>
<protein>
    <recommendedName>
        <fullName evidence="1">ATPase AAA-type core domain-containing protein</fullName>
    </recommendedName>
</protein>
<reference evidence="3" key="3">
    <citation type="submission" date="2025-08" db="UniProtKB">
        <authorList>
            <consortium name="RefSeq"/>
        </authorList>
    </citation>
    <scope>IDENTIFICATION</scope>
    <source>
        <strain evidence="3">NI907</strain>
    </source>
</reference>
<dbReference type="InterPro" id="IPR027417">
    <property type="entry name" value="P-loop_NTPase"/>
</dbReference>
<reference evidence="3" key="1">
    <citation type="journal article" date="2019" name="Mol. Biol. Evol.">
        <title>Blast fungal genomes show frequent chromosomal changes, gene gains and losses, and effector gene turnover.</title>
        <authorList>
            <person name="Gomez Luciano L.B."/>
            <person name="Jason Tsai I."/>
            <person name="Chuma I."/>
            <person name="Tosa Y."/>
            <person name="Chen Y.H."/>
            <person name="Li J.Y."/>
            <person name="Li M.Y."/>
            <person name="Jade Lu M.Y."/>
            <person name="Nakayashiki H."/>
            <person name="Li W.H."/>
        </authorList>
    </citation>
    <scope>NUCLEOTIDE SEQUENCE</scope>
    <source>
        <strain evidence="3">NI907</strain>
    </source>
</reference>
<dbReference type="SUPFAM" id="SSF52540">
    <property type="entry name" value="P-loop containing nucleoside triphosphate hydrolases"/>
    <property type="match status" value="1"/>
</dbReference>
<evidence type="ECO:0000313" key="2">
    <source>
        <dbReference type="Proteomes" id="UP000515153"/>
    </source>
</evidence>
<evidence type="ECO:0000313" key="3">
    <source>
        <dbReference type="RefSeq" id="XP_030980638.1"/>
    </source>
</evidence>
<dbReference type="Proteomes" id="UP000515153">
    <property type="component" value="Unplaced"/>
</dbReference>
<dbReference type="RefSeq" id="XP_030980638.1">
    <property type="nucleotide sequence ID" value="XM_031127496.1"/>
</dbReference>